<gene>
    <name evidence="2" type="ORF">C8N46_102373</name>
</gene>
<feature type="signal peptide" evidence="1">
    <location>
        <begin position="1"/>
        <end position="22"/>
    </location>
</feature>
<evidence type="ECO:0000313" key="2">
    <source>
        <dbReference type="EMBL" id="PTX62972.1"/>
    </source>
</evidence>
<dbReference type="GO" id="GO:0004180">
    <property type="term" value="F:carboxypeptidase activity"/>
    <property type="evidence" value="ECO:0007669"/>
    <property type="project" value="UniProtKB-KW"/>
</dbReference>
<feature type="chain" id="PRO_5015725693" evidence="1">
    <location>
        <begin position="23"/>
        <end position="336"/>
    </location>
</feature>
<dbReference type="InterPro" id="IPR008969">
    <property type="entry name" value="CarboxyPept-like_regulatory"/>
</dbReference>
<proteinExistence type="predicted"/>
<dbReference type="SUPFAM" id="SSF49464">
    <property type="entry name" value="Carboxypeptidase regulatory domain-like"/>
    <property type="match status" value="1"/>
</dbReference>
<dbReference type="AlphaFoldDB" id="A0A2T6C3T1"/>
<keyword evidence="1" id="KW-0732">Signal</keyword>
<keyword evidence="3" id="KW-1185">Reference proteome</keyword>
<keyword evidence="2" id="KW-0121">Carboxypeptidase</keyword>
<sequence>MIKNYALLCLFACLFFVSTSHAQSLEGFVFDEQTKEPLYGVSVYFDGTTIGTSTNEDGKFSINYQASTKSPLVVSFIGYETLLFNVRELENGAKIYLKLKPQALGTVYLENDPWSRAKKMAIFKREFIGTSVELFQCRILNLDDIKLTYNPTTQKLHAYAEKPIIIKNKYLGYMVSYTMEAFEADLSVTNTGLVLTRSVYIEGATFYEELNKRVRRRHQKAREKEFGQSVLYFMRSLAKKQLTENGFQIFHKGFIVPPYKYFKITPKGEDTHVTFTADKLVIVYDRFEKSFMTILDKEKDFVINKYGNYSPPRRISFGGVLGDKRIANTLPLDYGL</sequence>
<evidence type="ECO:0000256" key="1">
    <source>
        <dbReference type="SAM" id="SignalP"/>
    </source>
</evidence>
<dbReference type="Pfam" id="PF13715">
    <property type="entry name" value="CarbopepD_reg_2"/>
    <property type="match status" value="1"/>
</dbReference>
<dbReference type="Proteomes" id="UP000244090">
    <property type="component" value="Unassembled WGS sequence"/>
</dbReference>
<dbReference type="EMBL" id="QBKT01000002">
    <property type="protein sequence ID" value="PTX62972.1"/>
    <property type="molecule type" value="Genomic_DNA"/>
</dbReference>
<dbReference type="Gene3D" id="2.60.40.1120">
    <property type="entry name" value="Carboxypeptidase-like, regulatory domain"/>
    <property type="match status" value="1"/>
</dbReference>
<protein>
    <submittedName>
        <fullName evidence="2">Carboxypeptidase-like protein</fullName>
    </submittedName>
</protein>
<reference evidence="2 3" key="1">
    <citation type="submission" date="2018-04" db="EMBL/GenBank/DDBJ databases">
        <title>Genomic Encyclopedia of Archaeal and Bacterial Type Strains, Phase II (KMG-II): from individual species to whole genera.</title>
        <authorList>
            <person name="Goeker M."/>
        </authorList>
    </citation>
    <scope>NUCLEOTIDE SEQUENCE [LARGE SCALE GENOMIC DNA]</scope>
    <source>
        <strain evidence="2 3">DSM 25731</strain>
    </source>
</reference>
<comment type="caution">
    <text evidence="2">The sequence shown here is derived from an EMBL/GenBank/DDBJ whole genome shotgun (WGS) entry which is preliminary data.</text>
</comment>
<name>A0A2T6C3T1_9FLAO</name>
<dbReference type="RefSeq" id="WP_108113942.1">
    <property type="nucleotide sequence ID" value="NZ_QBKT01000002.1"/>
</dbReference>
<organism evidence="2 3">
    <name type="scientific">Kordia periserrulae</name>
    <dbReference type="NCBI Taxonomy" id="701523"/>
    <lineage>
        <taxon>Bacteria</taxon>
        <taxon>Pseudomonadati</taxon>
        <taxon>Bacteroidota</taxon>
        <taxon>Flavobacteriia</taxon>
        <taxon>Flavobacteriales</taxon>
        <taxon>Flavobacteriaceae</taxon>
        <taxon>Kordia</taxon>
    </lineage>
</organism>
<accession>A0A2T6C3T1</accession>
<keyword evidence="2" id="KW-0645">Protease</keyword>
<keyword evidence="2" id="KW-0378">Hydrolase</keyword>
<dbReference type="OrthoDB" id="1223654at2"/>
<evidence type="ECO:0000313" key="3">
    <source>
        <dbReference type="Proteomes" id="UP000244090"/>
    </source>
</evidence>